<dbReference type="AlphaFoldDB" id="A0A9W6YWZ2"/>
<dbReference type="EMBL" id="BSXU01000886">
    <property type="protein sequence ID" value="GMG22023.1"/>
    <property type="molecule type" value="Genomic_DNA"/>
</dbReference>
<dbReference type="GO" id="GO:0016787">
    <property type="term" value="F:hydrolase activity"/>
    <property type="evidence" value="ECO:0007669"/>
    <property type="project" value="UniProtKB-KW"/>
</dbReference>
<dbReference type="InterPro" id="IPR041679">
    <property type="entry name" value="DNA2/NAM7-like_C"/>
</dbReference>
<dbReference type="InterPro" id="IPR047187">
    <property type="entry name" value="SF1_C_Upf1"/>
</dbReference>
<dbReference type="GO" id="GO:0005694">
    <property type="term" value="C:chromosome"/>
    <property type="evidence" value="ECO:0007669"/>
    <property type="project" value="UniProtKB-ARBA"/>
</dbReference>
<accession>A0A9W6YWZ2</accession>
<evidence type="ECO:0000313" key="9">
    <source>
        <dbReference type="Proteomes" id="UP001165063"/>
    </source>
</evidence>
<comment type="caution">
    <text evidence="8">The sequence shown here is derived from an EMBL/GenBank/DDBJ whole genome shotgun (WGS) entry which is preliminary data.</text>
</comment>
<feature type="compositionally biased region" description="Acidic residues" evidence="6">
    <location>
        <begin position="140"/>
        <end position="175"/>
    </location>
</feature>
<dbReference type="FunFam" id="3.40.50.300:FF:000326">
    <property type="entry name" value="P-loop containing nucleoside triphosphate hydrolase"/>
    <property type="match status" value="1"/>
</dbReference>
<dbReference type="CDD" id="cd18808">
    <property type="entry name" value="SF1_C_Upf1"/>
    <property type="match status" value="1"/>
</dbReference>
<dbReference type="PANTHER" id="PTHR10887:SF317">
    <property type="entry name" value="ATP-DEPENDENT RNA HELICASE ECM32-RELATED"/>
    <property type="match status" value="1"/>
</dbReference>
<name>A0A9W6YWZ2_AMBMO</name>
<organism evidence="8 9">
    <name type="scientific">Ambrosiozyma monospora</name>
    <name type="common">Yeast</name>
    <name type="synonym">Endomycopsis monosporus</name>
    <dbReference type="NCBI Taxonomy" id="43982"/>
    <lineage>
        <taxon>Eukaryota</taxon>
        <taxon>Fungi</taxon>
        <taxon>Dikarya</taxon>
        <taxon>Ascomycota</taxon>
        <taxon>Saccharomycotina</taxon>
        <taxon>Pichiomycetes</taxon>
        <taxon>Pichiales</taxon>
        <taxon>Pichiaceae</taxon>
        <taxon>Ambrosiozyma</taxon>
    </lineage>
</organism>
<dbReference type="GO" id="GO:0003678">
    <property type="term" value="F:DNA helicase activity"/>
    <property type="evidence" value="ECO:0007669"/>
    <property type="project" value="UniProtKB-ARBA"/>
</dbReference>
<evidence type="ECO:0000256" key="3">
    <source>
        <dbReference type="ARBA" id="ARBA00022801"/>
    </source>
</evidence>
<protein>
    <submittedName>
        <fullName evidence="8">Unnamed protein product</fullName>
    </submittedName>
</protein>
<evidence type="ECO:0000256" key="2">
    <source>
        <dbReference type="ARBA" id="ARBA00022741"/>
    </source>
</evidence>
<feature type="region of interest" description="Disordered" evidence="6">
    <location>
        <begin position="377"/>
        <end position="434"/>
    </location>
</feature>
<reference evidence="8" key="1">
    <citation type="submission" date="2023-04" db="EMBL/GenBank/DDBJ databases">
        <title>Ambrosiozyma monospora NBRC 1965.</title>
        <authorList>
            <person name="Ichikawa N."/>
            <person name="Sato H."/>
            <person name="Tonouchi N."/>
        </authorList>
    </citation>
    <scope>NUCLEOTIDE SEQUENCE</scope>
    <source>
        <strain evidence="8">NBRC 1965</strain>
    </source>
</reference>
<dbReference type="SUPFAM" id="SSF52540">
    <property type="entry name" value="P-loop containing nucleoside triphosphate hydrolases"/>
    <property type="match status" value="1"/>
</dbReference>
<dbReference type="GO" id="GO:0005524">
    <property type="term" value="F:ATP binding"/>
    <property type="evidence" value="ECO:0007669"/>
    <property type="project" value="UniProtKB-KW"/>
</dbReference>
<dbReference type="Proteomes" id="UP001165063">
    <property type="component" value="Unassembled WGS sequence"/>
</dbReference>
<dbReference type="InterPro" id="IPR027417">
    <property type="entry name" value="P-loop_NTPase"/>
</dbReference>
<proteinExistence type="inferred from homology"/>
<evidence type="ECO:0000259" key="7">
    <source>
        <dbReference type="SMART" id="SM00382"/>
    </source>
</evidence>
<feature type="region of interest" description="Disordered" evidence="6">
    <location>
        <begin position="55"/>
        <end position="84"/>
    </location>
</feature>
<dbReference type="Pfam" id="PF13087">
    <property type="entry name" value="AAA_12"/>
    <property type="match status" value="1"/>
</dbReference>
<evidence type="ECO:0000256" key="5">
    <source>
        <dbReference type="ARBA" id="ARBA00022840"/>
    </source>
</evidence>
<keyword evidence="4" id="KW-0347">Helicase</keyword>
<feature type="region of interest" description="Disordered" evidence="6">
    <location>
        <begin position="139"/>
        <end position="183"/>
    </location>
</feature>
<dbReference type="Pfam" id="PF13086">
    <property type="entry name" value="AAA_11"/>
    <property type="match status" value="2"/>
</dbReference>
<evidence type="ECO:0000313" key="8">
    <source>
        <dbReference type="EMBL" id="GMG22023.1"/>
    </source>
</evidence>
<keyword evidence="3" id="KW-0378">Hydrolase</keyword>
<dbReference type="OrthoDB" id="6513042at2759"/>
<dbReference type="Gene3D" id="3.40.50.300">
    <property type="entry name" value="P-loop containing nucleotide triphosphate hydrolases"/>
    <property type="match status" value="2"/>
</dbReference>
<dbReference type="InterPro" id="IPR045055">
    <property type="entry name" value="DNA2/NAM7-like"/>
</dbReference>
<evidence type="ECO:0000256" key="6">
    <source>
        <dbReference type="SAM" id="MobiDB-lite"/>
    </source>
</evidence>
<dbReference type="InterPro" id="IPR003593">
    <property type="entry name" value="AAA+_ATPase"/>
</dbReference>
<feature type="compositionally biased region" description="Basic and acidic residues" evidence="6">
    <location>
        <begin position="67"/>
        <end position="84"/>
    </location>
</feature>
<keyword evidence="5" id="KW-0067">ATP-binding</keyword>
<gene>
    <name evidence="8" type="ORF">Amon01_000244300</name>
</gene>
<dbReference type="GO" id="GO:0005737">
    <property type="term" value="C:cytoplasm"/>
    <property type="evidence" value="ECO:0007669"/>
    <property type="project" value="TreeGrafter"/>
</dbReference>
<comment type="similarity">
    <text evidence="1">Belongs to the DNA2/NAM7 helicase family.</text>
</comment>
<feature type="domain" description="AAA+ ATPase" evidence="7">
    <location>
        <begin position="489"/>
        <end position="748"/>
    </location>
</feature>
<dbReference type="GO" id="GO:0003724">
    <property type="term" value="F:RNA helicase activity"/>
    <property type="evidence" value="ECO:0007669"/>
    <property type="project" value="TreeGrafter"/>
</dbReference>
<evidence type="ECO:0000256" key="4">
    <source>
        <dbReference type="ARBA" id="ARBA00022806"/>
    </source>
</evidence>
<dbReference type="GO" id="GO:0000184">
    <property type="term" value="P:nuclear-transcribed mRNA catabolic process, nonsense-mediated decay"/>
    <property type="evidence" value="ECO:0007669"/>
    <property type="project" value="TreeGrafter"/>
</dbReference>
<dbReference type="PANTHER" id="PTHR10887">
    <property type="entry name" value="DNA2/NAM7 HELICASE FAMILY"/>
    <property type="match status" value="1"/>
</dbReference>
<feature type="compositionally biased region" description="Basic residues" evidence="6">
    <location>
        <begin position="404"/>
        <end position="415"/>
    </location>
</feature>
<evidence type="ECO:0000256" key="1">
    <source>
        <dbReference type="ARBA" id="ARBA00007913"/>
    </source>
</evidence>
<dbReference type="InterPro" id="IPR041677">
    <property type="entry name" value="DNA2/NAM7_AAA_11"/>
</dbReference>
<keyword evidence="9" id="KW-1185">Reference proteome</keyword>
<dbReference type="SMART" id="SM00382">
    <property type="entry name" value="AAA"/>
    <property type="match status" value="1"/>
</dbReference>
<keyword evidence="2" id="KW-0547">Nucleotide-binding</keyword>
<sequence>MTETTTTDQTKLRGLAKQLFQTVGIKFHIENADEFKNELGQLMDQLMRNDRIFRENTPVDDSNEATDDTKSLNDNGSSEHSEYHSIEEQLAALTETMKELLKVDDDGHLMISKGEFHHEPKNNNHQEEFKSHWDNHLGVEEEEEEEDGDSEEGGSGDSNSDDDDDEDDEAEDDEMNEKKKWKKRRSFTDIDEDQLPDEKVSKEVLNFLSKFHEPLLQFRNMPRYYYYHMKNIALEEYMNDMFITDFHFGPGMELSYGDLFEVVFDYKEMLEMYVEENKRHLPINPFQKGQGFILLRDDTPEIDVWFFSVSFVKIQKEENTISAYLNPYFFSERNLPIDKDAAKYKICPGTPIVTRELGATDTMRSYHEIEYIPIHTKKNDDSDDTGAPSDKDSDGFINPDATNNKRRTKRAAKGKKGNDNGCRKEKDSSCKPKRSFRTVYRPGHKRSTWVNKLLMGVYNCDIYAGTADYPLIGERLNYSQKLAVDSVLNQQFTLLKGPPGSGKTTTIHEMVLQLIARGEFPILVVATSNLAIDNVAEKLMNGHKTNVVRVPALLKAYPPSHKLGSICLHNIIMDNLPPDKKRRYDWFINEEFENLTEDTYQDLMTSSRDVGGKILNNAQVVLTTCISAAGRMVKTVPRFPVVIMDEATQCSEPEVMVPLSVPGVTRIVLVGDEKQLSVMAKVKPLETSFFEKCLKLFPDTKPIMLDTQYRMHPQISEFPRIEFYKGMLKDGICAADRYDKDIKFPVYFYDYGGECAPMEDKMKKKPRIKNIMMKKKKKDGESDERDEGFSLVNYSEAELITKIVYKLIFDFKISPNRIGIMSSYSCQRDLLISMIDFAGRVEEEDKVMVATIDAFQGREKDIIIMSCVRSNPRFSVGFMSDKRRMNVALTRAKYCLILVGNGLCLKNGDPVWRNYLDYLEDRGFGFKLVKPRSEE</sequence>
<feature type="compositionally biased region" description="Basic and acidic residues" evidence="6">
    <location>
        <begin position="416"/>
        <end position="430"/>
    </location>
</feature>